<evidence type="ECO:0000313" key="2">
    <source>
        <dbReference type="EMBL" id="KKN12254.1"/>
    </source>
</evidence>
<comment type="caution">
    <text evidence="2">The sequence shown here is derived from an EMBL/GenBank/DDBJ whole genome shotgun (WGS) entry which is preliminary data.</text>
</comment>
<name>A0A0F9N2P4_9ZZZZ</name>
<reference evidence="2" key="1">
    <citation type="journal article" date="2015" name="Nature">
        <title>Complex archaea that bridge the gap between prokaryotes and eukaryotes.</title>
        <authorList>
            <person name="Spang A."/>
            <person name="Saw J.H."/>
            <person name="Jorgensen S.L."/>
            <person name="Zaremba-Niedzwiedzka K."/>
            <person name="Martijn J."/>
            <person name="Lind A.E."/>
            <person name="van Eijk R."/>
            <person name="Schleper C."/>
            <person name="Guy L."/>
            <person name="Ettema T.J."/>
        </authorList>
    </citation>
    <scope>NUCLEOTIDE SEQUENCE</scope>
</reference>
<feature type="compositionally biased region" description="Basic and acidic residues" evidence="1">
    <location>
        <begin position="55"/>
        <end position="64"/>
    </location>
</feature>
<dbReference type="EMBL" id="LAZR01004051">
    <property type="protein sequence ID" value="KKN12254.1"/>
    <property type="molecule type" value="Genomic_DNA"/>
</dbReference>
<organism evidence="2">
    <name type="scientific">marine sediment metagenome</name>
    <dbReference type="NCBI Taxonomy" id="412755"/>
    <lineage>
        <taxon>unclassified sequences</taxon>
        <taxon>metagenomes</taxon>
        <taxon>ecological metagenomes</taxon>
    </lineage>
</organism>
<accession>A0A0F9N2P4</accession>
<feature type="region of interest" description="Disordered" evidence="1">
    <location>
        <begin position="55"/>
        <end position="82"/>
    </location>
</feature>
<evidence type="ECO:0000256" key="1">
    <source>
        <dbReference type="SAM" id="MobiDB-lite"/>
    </source>
</evidence>
<dbReference type="AlphaFoldDB" id="A0A0F9N2P4"/>
<proteinExistence type="predicted"/>
<gene>
    <name evidence="2" type="ORF">LCGC14_1018320</name>
</gene>
<protein>
    <submittedName>
        <fullName evidence="2">Uncharacterized protein</fullName>
    </submittedName>
</protein>
<sequence length="82" mass="9628">MLHPEDHWAITPEKRRQERAEAVRERKARLAGIEHHEANVRRRAELDMFRKASSDWEARMRRGEEETDGNEDQAGGQKPGPR</sequence>